<dbReference type="EMBL" id="SMMG02000003">
    <property type="protein sequence ID" value="KAA3479527.1"/>
    <property type="molecule type" value="Genomic_DNA"/>
</dbReference>
<proteinExistence type="predicted"/>
<dbReference type="Proteomes" id="UP000325315">
    <property type="component" value="Unassembled WGS sequence"/>
</dbReference>
<accession>A0A5B6WEE8</accession>
<evidence type="ECO:0000313" key="2">
    <source>
        <dbReference type="Proteomes" id="UP000325315"/>
    </source>
</evidence>
<reference evidence="1" key="1">
    <citation type="submission" date="2019-08" db="EMBL/GenBank/DDBJ databases">
        <authorList>
            <person name="Liu F."/>
        </authorList>
    </citation>
    <scope>NUCLEOTIDE SEQUENCE [LARGE SCALE GENOMIC DNA]</scope>
    <source>
        <strain evidence="1">PA1801</strain>
        <tissue evidence="1">Leaf</tissue>
    </source>
</reference>
<dbReference type="AlphaFoldDB" id="A0A5B6WEE8"/>
<comment type="caution">
    <text evidence="1">The sequence shown here is derived from an EMBL/GenBank/DDBJ whole genome shotgun (WGS) entry which is preliminary data.</text>
</comment>
<sequence>MKLLCWNARGLGNPQAIKRLQHTLKFYKPQMILMETKLDHNRMETSGSRGGLSLVWKGNYSIQVRSYSNNHIDVEVSEKDDPIKWRFTGFYGNLRQSNR</sequence>
<gene>
    <name evidence="1" type="ORF">EPI10_020028</name>
</gene>
<dbReference type="OrthoDB" id="1001388at2759"/>
<name>A0A5B6WEE8_9ROSI</name>
<organism evidence="1 2">
    <name type="scientific">Gossypium australe</name>
    <dbReference type="NCBI Taxonomy" id="47621"/>
    <lineage>
        <taxon>Eukaryota</taxon>
        <taxon>Viridiplantae</taxon>
        <taxon>Streptophyta</taxon>
        <taxon>Embryophyta</taxon>
        <taxon>Tracheophyta</taxon>
        <taxon>Spermatophyta</taxon>
        <taxon>Magnoliopsida</taxon>
        <taxon>eudicotyledons</taxon>
        <taxon>Gunneridae</taxon>
        <taxon>Pentapetalae</taxon>
        <taxon>rosids</taxon>
        <taxon>malvids</taxon>
        <taxon>Malvales</taxon>
        <taxon>Malvaceae</taxon>
        <taxon>Malvoideae</taxon>
        <taxon>Gossypium</taxon>
    </lineage>
</organism>
<evidence type="ECO:0000313" key="1">
    <source>
        <dbReference type="EMBL" id="KAA3479527.1"/>
    </source>
</evidence>
<keyword evidence="2" id="KW-1185">Reference proteome</keyword>
<protein>
    <submittedName>
        <fullName evidence="1">Expansin-A1-like</fullName>
    </submittedName>
</protein>